<dbReference type="SUPFAM" id="SSF111369">
    <property type="entry name" value="HlyD-like secretion proteins"/>
    <property type="match status" value="1"/>
</dbReference>
<dbReference type="AlphaFoldDB" id="A0A4V3CJ22"/>
<dbReference type="Proteomes" id="UP000295357">
    <property type="component" value="Unassembled WGS sequence"/>
</dbReference>
<dbReference type="GO" id="GO:1990281">
    <property type="term" value="C:efflux pump complex"/>
    <property type="evidence" value="ECO:0007669"/>
    <property type="project" value="TreeGrafter"/>
</dbReference>
<sequence>MADASSPAGLAGLKLDRNASGGATKRRRLPWRWILLGLVLVGAAAVLLAPRPVEVRVSSVLQSTPAAQYAQLTASGYVVAQRRAAVASKASGRLVELNVREGSVLKKGDLIARIDASDVQASIGAALAGVRLAESSARQAQSGAQQAQVELSNADAEYQRSLSLQAQGFVSSQALDAARRRLDAARAGLAAAQAGVGSAQAAVQQAQAQLALQQVNRDFTEIRAPFDGVVLVKNANVGDIITPFSNAAGSQGAVVTMADLGTLEVEADVSESSLAKVAPAQPVEITLDALPGQRFQGQVAGIVPTVDRAKATVMTKVRFDQLDARILPEMSAKVVFLSKKPAAEELKPVLAVNPKTLQEREGKTWLLRLKREGEHDQLEALEVKKGRSLGDLVEISGAGLKSGDRVVLEPGPKLAGGARVTVSAKP</sequence>
<dbReference type="InterPro" id="IPR006143">
    <property type="entry name" value="RND_pump_MFP"/>
</dbReference>
<dbReference type="FunFam" id="2.40.30.170:FF:000010">
    <property type="entry name" value="Efflux RND transporter periplasmic adaptor subunit"/>
    <property type="match status" value="1"/>
</dbReference>
<evidence type="ECO:0000256" key="2">
    <source>
        <dbReference type="SAM" id="Phobius"/>
    </source>
</evidence>
<dbReference type="GO" id="GO:0015562">
    <property type="term" value="F:efflux transmembrane transporter activity"/>
    <property type="evidence" value="ECO:0007669"/>
    <property type="project" value="TreeGrafter"/>
</dbReference>
<gene>
    <name evidence="5" type="ORF">DFR39_106132</name>
</gene>
<dbReference type="PANTHER" id="PTHR30469">
    <property type="entry name" value="MULTIDRUG RESISTANCE PROTEIN MDTA"/>
    <property type="match status" value="1"/>
</dbReference>
<evidence type="ECO:0000259" key="4">
    <source>
        <dbReference type="Pfam" id="PF25954"/>
    </source>
</evidence>
<keyword evidence="6" id="KW-1185">Reference proteome</keyword>
<keyword evidence="2" id="KW-0472">Membrane</keyword>
<dbReference type="Gene3D" id="2.40.50.100">
    <property type="match status" value="2"/>
</dbReference>
<feature type="domain" description="Multidrug resistance protein MdtA-like barrel-sandwich hybrid" evidence="3">
    <location>
        <begin position="82"/>
        <end position="242"/>
    </location>
</feature>
<dbReference type="InterPro" id="IPR058792">
    <property type="entry name" value="Beta-barrel_RND_2"/>
</dbReference>
<dbReference type="Pfam" id="PF25954">
    <property type="entry name" value="Beta-barrel_RND_2"/>
    <property type="match status" value="1"/>
</dbReference>
<name>A0A4V3CJ22_9BURK</name>
<dbReference type="InterPro" id="IPR058625">
    <property type="entry name" value="MdtA-like_BSH"/>
</dbReference>
<dbReference type="Pfam" id="PF25917">
    <property type="entry name" value="BSH_RND"/>
    <property type="match status" value="1"/>
</dbReference>
<comment type="caution">
    <text evidence="5">The sequence shown here is derived from an EMBL/GenBank/DDBJ whole genome shotgun (WGS) entry which is preliminary data.</text>
</comment>
<evidence type="ECO:0000259" key="3">
    <source>
        <dbReference type="Pfam" id="PF25917"/>
    </source>
</evidence>
<dbReference type="OrthoDB" id="9806939at2"/>
<organism evidence="5 6">
    <name type="scientific">Roseateles asaccharophilus</name>
    <dbReference type="NCBI Taxonomy" id="582607"/>
    <lineage>
        <taxon>Bacteria</taxon>
        <taxon>Pseudomonadati</taxon>
        <taxon>Pseudomonadota</taxon>
        <taxon>Betaproteobacteria</taxon>
        <taxon>Burkholderiales</taxon>
        <taxon>Sphaerotilaceae</taxon>
        <taxon>Roseateles</taxon>
    </lineage>
</organism>
<accession>A0A4V3CJ22</accession>
<dbReference type="Gene3D" id="2.40.30.170">
    <property type="match status" value="1"/>
</dbReference>
<evidence type="ECO:0000256" key="1">
    <source>
        <dbReference type="ARBA" id="ARBA00009477"/>
    </source>
</evidence>
<keyword evidence="2" id="KW-0812">Transmembrane</keyword>
<comment type="similarity">
    <text evidence="1">Belongs to the membrane fusion protein (MFP) (TC 8.A.1) family.</text>
</comment>
<evidence type="ECO:0000313" key="6">
    <source>
        <dbReference type="Proteomes" id="UP000295357"/>
    </source>
</evidence>
<keyword evidence="2" id="KW-1133">Transmembrane helix</keyword>
<dbReference type="RefSeq" id="WP_133604152.1">
    <property type="nucleotide sequence ID" value="NZ_JAUFPJ010000007.1"/>
</dbReference>
<evidence type="ECO:0000313" key="5">
    <source>
        <dbReference type="EMBL" id="TDP07868.1"/>
    </source>
</evidence>
<dbReference type="EMBL" id="SNXE01000006">
    <property type="protein sequence ID" value="TDP07868.1"/>
    <property type="molecule type" value="Genomic_DNA"/>
</dbReference>
<reference evidence="5 6" key="1">
    <citation type="submission" date="2019-03" db="EMBL/GenBank/DDBJ databases">
        <title>Genomic Encyclopedia of Type Strains, Phase IV (KMG-IV): sequencing the most valuable type-strain genomes for metagenomic binning, comparative biology and taxonomic classification.</title>
        <authorList>
            <person name="Goeker M."/>
        </authorList>
    </citation>
    <scope>NUCLEOTIDE SEQUENCE [LARGE SCALE GENOMIC DNA]</scope>
    <source>
        <strain evidence="5 6">DSM 25082</strain>
    </source>
</reference>
<proteinExistence type="inferred from homology"/>
<dbReference type="NCBIfam" id="TIGR01730">
    <property type="entry name" value="RND_mfp"/>
    <property type="match status" value="1"/>
</dbReference>
<protein>
    <submittedName>
        <fullName evidence="5">RND family efflux transporter MFP subunit</fullName>
    </submittedName>
</protein>
<feature type="domain" description="CusB-like beta-barrel" evidence="4">
    <location>
        <begin position="265"/>
        <end position="337"/>
    </location>
</feature>
<feature type="transmembrane region" description="Helical" evidence="2">
    <location>
        <begin position="33"/>
        <end position="50"/>
    </location>
</feature>